<accession>A0A0F9ZI30</accession>
<evidence type="ECO:0000313" key="1">
    <source>
        <dbReference type="EMBL" id="KKO99941.1"/>
    </source>
</evidence>
<evidence type="ECO:0000313" key="2">
    <source>
        <dbReference type="Proteomes" id="UP000034112"/>
    </source>
</evidence>
<dbReference type="AlphaFoldDB" id="A0A0F9ZI30"/>
<reference evidence="2" key="1">
    <citation type="journal article" date="2015" name="Genome Announc.">
        <title>Draft whole-genome sequence of the biocontrol agent Trichoderma harzianum T6776.</title>
        <authorList>
            <person name="Baroncelli R."/>
            <person name="Piaggeschi G."/>
            <person name="Fiorini L."/>
            <person name="Bertolini E."/>
            <person name="Zapparata A."/>
            <person name="Pe M.E."/>
            <person name="Sarrocco S."/>
            <person name="Vannacci G."/>
        </authorList>
    </citation>
    <scope>NUCLEOTIDE SEQUENCE [LARGE SCALE GENOMIC DNA]</scope>
    <source>
        <strain evidence="2">T6776</strain>
    </source>
</reference>
<sequence>MSNQDTSISTKDGTEGHLDTSFPFIRLPPELRCKIQEATIRNFQRGAHFFAASIGPGRNRRIIGHSTLDIEGAYGLDLTVPKSQACPSSAEDWFVGNPSAYVKDAALWTMCWESRDIITKQYKRLDKHMGLTSGSRRTSQFISCKFTRDMEKCQFKVSPAQDLFCIQLHQVRGPWYLTPFYRLPGNLGVTELTNTAIEYNPDWLSSQESGDVVPYLENSPRACFIRTLWVVAEGKMPPGCQFWIIDRNIERRDKPWATFLHSEDNTADEQEKPKPLVFQGLNKRYVEVRGLEECDWDASRQNTVFHFLHWLQVKAGFNADWMMRHRGQCERHKPRLQYRDLEELVKVLCEEEL</sequence>
<name>A0A0F9ZI30_TRIHA</name>
<dbReference type="EMBL" id="JOKZ01000288">
    <property type="protein sequence ID" value="KKO99941.1"/>
    <property type="molecule type" value="Genomic_DNA"/>
</dbReference>
<dbReference type="OMA" id="FISCKFT"/>
<comment type="caution">
    <text evidence="1">The sequence shown here is derived from an EMBL/GenBank/DDBJ whole genome shotgun (WGS) entry which is preliminary data.</text>
</comment>
<proteinExistence type="predicted"/>
<organism evidence="1 2">
    <name type="scientific">Trichoderma harzianum</name>
    <name type="common">Hypocrea lixii</name>
    <dbReference type="NCBI Taxonomy" id="5544"/>
    <lineage>
        <taxon>Eukaryota</taxon>
        <taxon>Fungi</taxon>
        <taxon>Dikarya</taxon>
        <taxon>Ascomycota</taxon>
        <taxon>Pezizomycotina</taxon>
        <taxon>Sordariomycetes</taxon>
        <taxon>Hypocreomycetidae</taxon>
        <taxon>Hypocreales</taxon>
        <taxon>Hypocreaceae</taxon>
        <taxon>Trichoderma</taxon>
    </lineage>
</organism>
<dbReference type="OrthoDB" id="3596450at2759"/>
<protein>
    <submittedName>
        <fullName evidence="1">Uncharacterized protein</fullName>
    </submittedName>
</protein>
<gene>
    <name evidence="1" type="ORF">THAR02_07947</name>
</gene>
<dbReference type="Proteomes" id="UP000034112">
    <property type="component" value="Unassembled WGS sequence"/>
</dbReference>